<dbReference type="SUPFAM" id="SSF49452">
    <property type="entry name" value="Starch-binding domain-like"/>
    <property type="match status" value="1"/>
</dbReference>
<dbReference type="AlphaFoldDB" id="A0A540X3B5"/>
<dbReference type="OrthoDB" id="10002564at2"/>
<dbReference type="InterPro" id="IPR013784">
    <property type="entry name" value="Carb-bd-like_fold"/>
</dbReference>
<evidence type="ECO:0000313" key="3">
    <source>
        <dbReference type="Proteomes" id="UP000315369"/>
    </source>
</evidence>
<dbReference type="Proteomes" id="UP000315369">
    <property type="component" value="Unassembled WGS sequence"/>
</dbReference>
<comment type="caution">
    <text evidence="2">The sequence shown here is derived from an EMBL/GenBank/DDBJ whole genome shotgun (WGS) entry which is preliminary data.</text>
</comment>
<keyword evidence="3" id="KW-1185">Reference proteome</keyword>
<accession>A0A540X3B5</accession>
<gene>
    <name evidence="2" type="ORF">FJV41_14835</name>
</gene>
<name>A0A540X3B5_9BACT</name>
<feature type="region of interest" description="Disordered" evidence="1">
    <location>
        <begin position="32"/>
        <end position="62"/>
    </location>
</feature>
<evidence type="ECO:0000256" key="1">
    <source>
        <dbReference type="SAM" id="MobiDB-lite"/>
    </source>
</evidence>
<feature type="compositionally biased region" description="Pro residues" evidence="1">
    <location>
        <begin position="40"/>
        <end position="59"/>
    </location>
</feature>
<sequence length="160" mass="16966">MAPGGRWTVAIVGVVLSLSLAAYLRRELSPPTPHRVVEKAPPPVEPPPDKVLPPPPPSRPEALGRVHVRALKRWSGHPLRGVTVGIMRETRPRVVHPEQLRTDANGMAEFVAVPSGRLTVCARGAGYMESCLTSSLAAGGLLTIDLSMSEEPASAPLAVP</sequence>
<evidence type="ECO:0000313" key="2">
    <source>
        <dbReference type="EMBL" id="TQF15174.1"/>
    </source>
</evidence>
<proteinExistence type="predicted"/>
<protein>
    <recommendedName>
        <fullName evidence="4">Carboxypeptidase regulatory-like domain-containing protein</fullName>
    </recommendedName>
</protein>
<dbReference type="GO" id="GO:0030246">
    <property type="term" value="F:carbohydrate binding"/>
    <property type="evidence" value="ECO:0007669"/>
    <property type="project" value="InterPro"/>
</dbReference>
<dbReference type="EMBL" id="VIFM01000049">
    <property type="protein sequence ID" value="TQF15174.1"/>
    <property type="molecule type" value="Genomic_DNA"/>
</dbReference>
<dbReference type="RefSeq" id="WP_141643129.1">
    <property type="nucleotide sequence ID" value="NZ_VIFM01000049.1"/>
</dbReference>
<reference evidence="2 3" key="1">
    <citation type="submission" date="2019-06" db="EMBL/GenBank/DDBJ databases">
        <authorList>
            <person name="Livingstone P."/>
            <person name="Whitworth D."/>
        </authorList>
    </citation>
    <scope>NUCLEOTIDE SEQUENCE [LARGE SCALE GENOMIC DNA]</scope>
    <source>
        <strain evidence="2 3">AM401</strain>
    </source>
</reference>
<evidence type="ECO:0008006" key="4">
    <source>
        <dbReference type="Google" id="ProtNLM"/>
    </source>
</evidence>
<organism evidence="2 3">
    <name type="scientific">Myxococcus llanfairpwllgwyngyllgogerychwyrndrobwllllantysiliogogogochensis</name>
    <dbReference type="NCBI Taxonomy" id="2590453"/>
    <lineage>
        <taxon>Bacteria</taxon>
        <taxon>Pseudomonadati</taxon>
        <taxon>Myxococcota</taxon>
        <taxon>Myxococcia</taxon>
        <taxon>Myxococcales</taxon>
        <taxon>Cystobacterineae</taxon>
        <taxon>Myxococcaceae</taxon>
        <taxon>Myxococcus</taxon>
    </lineage>
</organism>